<keyword evidence="3" id="KW-1185">Reference proteome</keyword>
<feature type="region of interest" description="Disordered" evidence="1">
    <location>
        <begin position="1"/>
        <end position="98"/>
    </location>
</feature>
<sequence length="445" mass="49963">MKHINSHSDRLKKAIQKIEDLERENEDLRKKLSQLQPTTPQSEQQSAPTTPRKDPISADNHFAKPTSASLSRVLSKSQRPESPKLKSPESAVKKSPSATVSIRGEEYIYKDGVPVPVAPSHHQWVAQPGFMNATASTALRQCEINYRTIERRSEIDLRRYCLTRPGSVTTPPTDDTGREWGDPHEHSEDEWCEPPLPIPLSEFFDDDEIVDEEANAQDAVQNDLAQISSLDDNIDPSYHDLMIDTKTSLNYLRRSVKIVQIAIHAAGKNCLRGNIRANLKDGPHLILLGRDELLNWLGTNESEKLARHGYPGPAVYSAIMRTPDLRNAISHPTAYLLQNPVVVDALIRSAQKVAVVLGDKTGAMEARAMRDAVKNAANELLQDINDLHYAVQQPFYEMLDLGFLMKKAVKYASLTMRCRGSDQVRKELADIAKAWDNQRDKKKLT</sequence>
<dbReference type="EMBL" id="DF977496">
    <property type="protein sequence ID" value="GAP90922.1"/>
    <property type="molecule type" value="Genomic_DNA"/>
</dbReference>
<dbReference type="OrthoDB" id="5243389at2759"/>
<organism evidence="2">
    <name type="scientific">Rosellinia necatrix</name>
    <name type="common">White root-rot fungus</name>
    <dbReference type="NCBI Taxonomy" id="77044"/>
    <lineage>
        <taxon>Eukaryota</taxon>
        <taxon>Fungi</taxon>
        <taxon>Dikarya</taxon>
        <taxon>Ascomycota</taxon>
        <taxon>Pezizomycotina</taxon>
        <taxon>Sordariomycetes</taxon>
        <taxon>Xylariomycetidae</taxon>
        <taxon>Xylariales</taxon>
        <taxon>Xylariaceae</taxon>
        <taxon>Rosellinia</taxon>
    </lineage>
</organism>
<feature type="compositionally biased region" description="Basic and acidic residues" evidence="1">
    <location>
        <begin position="1"/>
        <end position="30"/>
    </location>
</feature>
<evidence type="ECO:0000256" key="1">
    <source>
        <dbReference type="SAM" id="MobiDB-lite"/>
    </source>
</evidence>
<reference evidence="2" key="1">
    <citation type="submission" date="2016-03" db="EMBL/GenBank/DDBJ databases">
        <title>Draft genome sequence of Rosellinia necatrix.</title>
        <authorList>
            <person name="Kanematsu S."/>
        </authorList>
    </citation>
    <scope>NUCLEOTIDE SEQUENCE [LARGE SCALE GENOMIC DNA]</scope>
    <source>
        <strain evidence="2">W97</strain>
    </source>
</reference>
<accession>A0A1W2TR38</accession>
<evidence type="ECO:0000313" key="2">
    <source>
        <dbReference type="EMBL" id="GAP90922.1"/>
    </source>
</evidence>
<proteinExistence type="predicted"/>
<feature type="compositionally biased region" description="Polar residues" evidence="1">
    <location>
        <begin position="33"/>
        <end position="49"/>
    </location>
</feature>
<protein>
    <submittedName>
        <fullName evidence="2">Uncharacterized protein</fullName>
    </submittedName>
</protein>
<evidence type="ECO:0000313" key="3">
    <source>
        <dbReference type="Proteomes" id="UP000054516"/>
    </source>
</evidence>
<dbReference type="OMA" id="HELAICL"/>
<name>A0A1W2TR38_ROSNE</name>
<dbReference type="AlphaFoldDB" id="A0A1W2TR38"/>
<feature type="compositionally biased region" description="Basic and acidic residues" evidence="1">
    <location>
        <begin position="175"/>
        <end position="189"/>
    </location>
</feature>
<dbReference type="Proteomes" id="UP000054516">
    <property type="component" value="Unassembled WGS sequence"/>
</dbReference>
<feature type="region of interest" description="Disordered" evidence="1">
    <location>
        <begin position="166"/>
        <end position="190"/>
    </location>
</feature>
<gene>
    <name evidence="2" type="ORF">SAMD00023353_5100420</name>
</gene>
<feature type="compositionally biased region" description="Polar residues" evidence="1">
    <location>
        <begin position="66"/>
        <end position="77"/>
    </location>
</feature>
<feature type="compositionally biased region" description="Basic and acidic residues" evidence="1">
    <location>
        <begin position="78"/>
        <end position="87"/>
    </location>
</feature>